<dbReference type="Pfam" id="PF07719">
    <property type="entry name" value="TPR_2"/>
    <property type="match status" value="1"/>
</dbReference>
<dbReference type="PANTHER" id="PTHR45586:SF1">
    <property type="entry name" value="LIPOPOLYSACCHARIDE ASSEMBLY PROTEIN B"/>
    <property type="match status" value="1"/>
</dbReference>
<dbReference type="PROSITE" id="PS50005">
    <property type="entry name" value="TPR"/>
    <property type="match status" value="1"/>
</dbReference>
<dbReference type="InterPro" id="IPR051012">
    <property type="entry name" value="CellSynth/LPSAsmb/PSIAsmb"/>
</dbReference>
<accession>A0ABX0I3C8</accession>
<comment type="caution">
    <text evidence="4">The sequence shown here is derived from an EMBL/GenBank/DDBJ whole genome shotgun (WGS) entry which is preliminary data.</text>
</comment>
<dbReference type="RefSeq" id="WP_166075614.1">
    <property type="nucleotide sequence ID" value="NZ_JAAJBT010000001.1"/>
</dbReference>
<dbReference type="Proteomes" id="UP000800984">
    <property type="component" value="Unassembled WGS sequence"/>
</dbReference>
<dbReference type="EMBL" id="JAAJBT010000001">
    <property type="protein sequence ID" value="NHM00575.1"/>
    <property type="molecule type" value="Genomic_DNA"/>
</dbReference>
<sequence>MKKIVAFLFLFQLSFGQVNPEEVEPVDNEFESDFYEALKQKAIENYDKAIISLDKCLQKQPNNPEIHYQLGVNYLNQKNYVEAENAFQKAVDLEPKQRWYWNGLYDVYYQSKNYTKSIPIVEKLVTFDANMKEDLVSLYMTTQQFDKAKTVIDDIESKGTLTKAMESYQMQIQSMQKGGKPKVTELEAAIKNYPNVEQNYIDLILYYSTTNQEAKAFETALLLEKVIPNSDLAHVSLVKFHINANDSSKATESYKRVVKSTKIDFKIKQRVLNEYLIFATKNPQLLTEIDNTLTYFDASSGMDVNKELGKFFYNKNNFELAQKYVEKSNSNDIEAIDLLLNIYDFNKQYEKMAKKSEAFIDLFPTKANLYYYAGKGYNNLKNYKKAKDFLEMGIEYVIDDPNLESGFCKQFIICADGLADAKMKQTYQKRLDIISKK</sequence>
<organism evidence="4 5">
    <name type="scientific">Flavobacterium difficile</name>
    <dbReference type="NCBI Taxonomy" id="2709659"/>
    <lineage>
        <taxon>Bacteria</taxon>
        <taxon>Pseudomonadati</taxon>
        <taxon>Bacteroidota</taxon>
        <taxon>Flavobacteriia</taxon>
        <taxon>Flavobacteriales</taxon>
        <taxon>Flavobacteriaceae</taxon>
        <taxon>Flavobacterium</taxon>
    </lineage>
</organism>
<dbReference type="InterPro" id="IPR011990">
    <property type="entry name" value="TPR-like_helical_dom_sf"/>
</dbReference>
<dbReference type="SMART" id="SM00028">
    <property type="entry name" value="TPR"/>
    <property type="match status" value="4"/>
</dbReference>
<dbReference type="InterPro" id="IPR019734">
    <property type="entry name" value="TPR_rpt"/>
</dbReference>
<dbReference type="SUPFAM" id="SSF48452">
    <property type="entry name" value="TPR-like"/>
    <property type="match status" value="2"/>
</dbReference>
<dbReference type="PANTHER" id="PTHR45586">
    <property type="entry name" value="TPR REPEAT-CONTAINING PROTEIN PA4667"/>
    <property type="match status" value="1"/>
</dbReference>
<keyword evidence="1" id="KW-0677">Repeat</keyword>
<dbReference type="PROSITE" id="PS50293">
    <property type="entry name" value="TPR_REGION"/>
    <property type="match status" value="1"/>
</dbReference>
<dbReference type="InterPro" id="IPR013105">
    <property type="entry name" value="TPR_2"/>
</dbReference>
<evidence type="ECO:0000313" key="5">
    <source>
        <dbReference type="Proteomes" id="UP000800984"/>
    </source>
</evidence>
<proteinExistence type="predicted"/>
<evidence type="ECO:0000256" key="1">
    <source>
        <dbReference type="ARBA" id="ARBA00022737"/>
    </source>
</evidence>
<keyword evidence="5" id="KW-1185">Reference proteome</keyword>
<protein>
    <submittedName>
        <fullName evidence="4">Tetratricopeptide repeat protein</fullName>
    </submittedName>
</protein>
<evidence type="ECO:0000313" key="4">
    <source>
        <dbReference type="EMBL" id="NHM00575.1"/>
    </source>
</evidence>
<feature type="repeat" description="TPR" evidence="3">
    <location>
        <begin position="64"/>
        <end position="97"/>
    </location>
</feature>
<reference evidence="4 5" key="1">
    <citation type="submission" date="2020-02" db="EMBL/GenBank/DDBJ databases">
        <authorList>
            <person name="Chen W.-M."/>
        </authorList>
    </citation>
    <scope>NUCLEOTIDE SEQUENCE [LARGE SCALE GENOMIC DNA]</scope>
    <source>
        <strain evidence="4 5">KDG-16</strain>
    </source>
</reference>
<keyword evidence="2 3" id="KW-0802">TPR repeat</keyword>
<gene>
    <name evidence="4" type="ORF">G4D72_00460</name>
</gene>
<evidence type="ECO:0000256" key="3">
    <source>
        <dbReference type="PROSITE-ProRule" id="PRU00339"/>
    </source>
</evidence>
<dbReference type="Gene3D" id="1.25.40.10">
    <property type="entry name" value="Tetratricopeptide repeat domain"/>
    <property type="match status" value="2"/>
</dbReference>
<name>A0ABX0I3C8_9FLAO</name>
<evidence type="ECO:0000256" key="2">
    <source>
        <dbReference type="ARBA" id="ARBA00022803"/>
    </source>
</evidence>